<accession>A0A137PCC7</accession>
<dbReference type="Proteomes" id="UP000070444">
    <property type="component" value="Unassembled WGS sequence"/>
</dbReference>
<protein>
    <submittedName>
        <fullName evidence="2">Uncharacterized protein</fullName>
    </submittedName>
</protein>
<dbReference type="EMBL" id="KQ964449">
    <property type="protein sequence ID" value="KXN72646.1"/>
    <property type="molecule type" value="Genomic_DNA"/>
</dbReference>
<name>A0A137PCC7_CONC2</name>
<reference evidence="2 3" key="1">
    <citation type="journal article" date="2015" name="Genome Biol. Evol.">
        <title>Phylogenomic analyses indicate that early fungi evolved digesting cell walls of algal ancestors of land plants.</title>
        <authorList>
            <person name="Chang Y."/>
            <person name="Wang S."/>
            <person name="Sekimoto S."/>
            <person name="Aerts A.L."/>
            <person name="Choi C."/>
            <person name="Clum A."/>
            <person name="LaButti K.M."/>
            <person name="Lindquist E.A."/>
            <person name="Yee Ngan C."/>
            <person name="Ohm R.A."/>
            <person name="Salamov A.A."/>
            <person name="Grigoriev I.V."/>
            <person name="Spatafora J.W."/>
            <person name="Berbee M.L."/>
        </authorList>
    </citation>
    <scope>NUCLEOTIDE SEQUENCE [LARGE SCALE GENOMIC DNA]</scope>
    <source>
        <strain evidence="2 3">NRRL 28638</strain>
    </source>
</reference>
<keyword evidence="3" id="KW-1185">Reference proteome</keyword>
<evidence type="ECO:0000256" key="1">
    <source>
        <dbReference type="SAM" id="Phobius"/>
    </source>
</evidence>
<keyword evidence="1" id="KW-0812">Transmembrane</keyword>
<feature type="transmembrane region" description="Helical" evidence="1">
    <location>
        <begin position="31"/>
        <end position="53"/>
    </location>
</feature>
<keyword evidence="1" id="KW-1133">Transmembrane helix</keyword>
<feature type="transmembrane region" description="Helical" evidence="1">
    <location>
        <begin position="121"/>
        <end position="141"/>
    </location>
</feature>
<keyword evidence="1" id="KW-0472">Membrane</keyword>
<evidence type="ECO:0000313" key="3">
    <source>
        <dbReference type="Proteomes" id="UP000070444"/>
    </source>
</evidence>
<dbReference type="AlphaFoldDB" id="A0A137PCC7"/>
<sequence>MVGYYFLDAFTGTSSKAGCNPGTRDPTNSRAFSILAGLFCLITILSGILVTFFGHRNMNRWVEVYLNNGAYHEEDKEELKKKLRRMAQLSFLYPLATCITLPCEMAFNFKMATGVRDRNLISGMAITGGISGLLTLIAFAIDPTVWRTFKAAFIIIKQRRLGVTETKDSNDIELMDL</sequence>
<evidence type="ECO:0000313" key="2">
    <source>
        <dbReference type="EMBL" id="KXN72646.1"/>
    </source>
</evidence>
<organism evidence="2 3">
    <name type="scientific">Conidiobolus coronatus (strain ATCC 28846 / CBS 209.66 / NRRL 28638)</name>
    <name type="common">Delacroixia coronata</name>
    <dbReference type="NCBI Taxonomy" id="796925"/>
    <lineage>
        <taxon>Eukaryota</taxon>
        <taxon>Fungi</taxon>
        <taxon>Fungi incertae sedis</taxon>
        <taxon>Zoopagomycota</taxon>
        <taxon>Entomophthoromycotina</taxon>
        <taxon>Entomophthoromycetes</taxon>
        <taxon>Entomophthorales</taxon>
        <taxon>Ancylistaceae</taxon>
        <taxon>Conidiobolus</taxon>
    </lineage>
</organism>
<gene>
    <name evidence="2" type="ORF">CONCODRAFT_4507</name>
</gene>
<proteinExistence type="predicted"/>